<dbReference type="AlphaFoldDB" id="A0AAW9SY80"/>
<keyword evidence="2" id="KW-1133">Transmembrane helix</keyword>
<dbReference type="RefSeq" id="WP_284827313.1">
    <property type="nucleotide sequence ID" value="NZ_JASOOY020000021.1"/>
</dbReference>
<gene>
    <name evidence="3" type="ORF">QP460_006875</name>
</gene>
<reference evidence="3" key="1">
    <citation type="submission" date="2023-05" db="EMBL/GenBank/DDBJ databases">
        <authorList>
            <person name="Du J."/>
        </authorList>
    </citation>
    <scope>NUCLEOTIDE SEQUENCE</scope>
    <source>
        <strain evidence="3">UMB1064</strain>
    </source>
</reference>
<keyword evidence="2" id="KW-0472">Membrane</keyword>
<reference evidence="3" key="2">
    <citation type="submission" date="2024-05" db="EMBL/GenBank/DDBJ databases">
        <authorList>
            <person name="Wolfe A."/>
        </authorList>
    </citation>
    <scope>NUCLEOTIDE SEQUENCE</scope>
    <source>
        <strain evidence="3">UMB1064</strain>
    </source>
</reference>
<feature type="transmembrane region" description="Helical" evidence="2">
    <location>
        <begin position="20"/>
        <end position="42"/>
    </location>
</feature>
<dbReference type="Proteomes" id="UP001223646">
    <property type="component" value="Unassembled WGS sequence"/>
</dbReference>
<evidence type="ECO:0000313" key="3">
    <source>
        <dbReference type="EMBL" id="MEO3717308.1"/>
    </source>
</evidence>
<organism evidence="3 4">
    <name type="scientific">Corynebacterium amycolatum</name>
    <dbReference type="NCBI Taxonomy" id="43765"/>
    <lineage>
        <taxon>Bacteria</taxon>
        <taxon>Bacillati</taxon>
        <taxon>Actinomycetota</taxon>
        <taxon>Actinomycetes</taxon>
        <taxon>Mycobacteriales</taxon>
        <taxon>Corynebacteriaceae</taxon>
        <taxon>Corynebacterium</taxon>
    </lineage>
</organism>
<evidence type="ECO:0000256" key="2">
    <source>
        <dbReference type="SAM" id="Phobius"/>
    </source>
</evidence>
<dbReference type="EMBL" id="JASOOY020000021">
    <property type="protein sequence ID" value="MEO3717308.1"/>
    <property type="molecule type" value="Genomic_DNA"/>
</dbReference>
<feature type="region of interest" description="Disordered" evidence="1">
    <location>
        <begin position="99"/>
        <end position="121"/>
    </location>
</feature>
<name>A0AAW9SY80_CORAY</name>
<proteinExistence type="predicted"/>
<comment type="caution">
    <text evidence="3">The sequence shown here is derived from an EMBL/GenBank/DDBJ whole genome shotgun (WGS) entry which is preliminary data.</text>
</comment>
<evidence type="ECO:0000256" key="1">
    <source>
        <dbReference type="SAM" id="MobiDB-lite"/>
    </source>
</evidence>
<accession>A0AAW9SY80</accession>
<evidence type="ECO:0000313" key="4">
    <source>
        <dbReference type="Proteomes" id="UP001223646"/>
    </source>
</evidence>
<protein>
    <submittedName>
        <fullName evidence="3">Rv3654c family TadE-like protein</fullName>
    </submittedName>
</protein>
<dbReference type="NCBIfam" id="TIGR03816">
    <property type="entry name" value="tadE_like_DECH"/>
    <property type="match status" value="1"/>
</dbReference>
<keyword evidence="2" id="KW-0812">Transmembrane</keyword>
<sequence>MRNLTARLLREEEGSTTVAAALFIAAFVVLTLVGVTTGVRVVQARQAAVAADLAAVAGAVAAQESDDACKAAGSIAKANHARLVACEIDGEDVQVSVQRKERKATSRAGPVAVEDATTGRR</sequence>
<dbReference type="InterPro" id="IPR021202">
    <property type="entry name" value="Rv3654c-like"/>
</dbReference>